<dbReference type="Proteomes" id="UP001283361">
    <property type="component" value="Unassembled WGS sequence"/>
</dbReference>
<evidence type="ECO:0000313" key="1">
    <source>
        <dbReference type="EMBL" id="KAK3774842.1"/>
    </source>
</evidence>
<keyword evidence="2" id="KW-1185">Reference proteome</keyword>
<gene>
    <name evidence="1" type="ORF">RRG08_057490</name>
</gene>
<reference evidence="1" key="1">
    <citation type="journal article" date="2023" name="G3 (Bethesda)">
        <title>A reference genome for the long-term kleptoplast-retaining sea slug Elysia crispata morphotype clarki.</title>
        <authorList>
            <person name="Eastman K.E."/>
            <person name="Pendleton A.L."/>
            <person name="Shaikh M.A."/>
            <person name="Suttiyut T."/>
            <person name="Ogas R."/>
            <person name="Tomko P."/>
            <person name="Gavelis G."/>
            <person name="Widhalm J.R."/>
            <person name="Wisecaver J.H."/>
        </authorList>
    </citation>
    <scope>NUCLEOTIDE SEQUENCE</scope>
    <source>
        <strain evidence="1">ECLA1</strain>
    </source>
</reference>
<dbReference type="EMBL" id="JAWDGP010003384">
    <property type="protein sequence ID" value="KAK3774842.1"/>
    <property type="molecule type" value="Genomic_DNA"/>
</dbReference>
<dbReference type="AlphaFoldDB" id="A0AAE1DLH2"/>
<sequence>MSSAVQTIQSRDWLRDSVHYRYHVYFLHWRWIVRYEIPYRQTILFWMNFSLFPLAKGRLLGDAGSRDDAEPMGNLSGSKFFSKLDRTKGYWQVPVEEKKKPATLNS</sequence>
<protein>
    <submittedName>
        <fullName evidence="1">Uncharacterized protein</fullName>
    </submittedName>
</protein>
<proteinExistence type="predicted"/>
<evidence type="ECO:0000313" key="2">
    <source>
        <dbReference type="Proteomes" id="UP001283361"/>
    </source>
</evidence>
<accession>A0AAE1DLH2</accession>
<comment type="caution">
    <text evidence="1">The sequence shown here is derived from an EMBL/GenBank/DDBJ whole genome shotgun (WGS) entry which is preliminary data.</text>
</comment>
<organism evidence="1 2">
    <name type="scientific">Elysia crispata</name>
    <name type="common">lettuce slug</name>
    <dbReference type="NCBI Taxonomy" id="231223"/>
    <lineage>
        <taxon>Eukaryota</taxon>
        <taxon>Metazoa</taxon>
        <taxon>Spiralia</taxon>
        <taxon>Lophotrochozoa</taxon>
        <taxon>Mollusca</taxon>
        <taxon>Gastropoda</taxon>
        <taxon>Heterobranchia</taxon>
        <taxon>Euthyneura</taxon>
        <taxon>Panpulmonata</taxon>
        <taxon>Sacoglossa</taxon>
        <taxon>Placobranchoidea</taxon>
        <taxon>Plakobranchidae</taxon>
        <taxon>Elysia</taxon>
    </lineage>
</organism>
<name>A0AAE1DLH2_9GAST</name>